<comment type="caution">
    <text evidence="15">The sequence shown here is derived from an EMBL/GenBank/DDBJ whole genome shotgun (WGS) entry which is preliminary data.</text>
</comment>
<evidence type="ECO:0000256" key="9">
    <source>
        <dbReference type="ARBA" id="ARBA00023136"/>
    </source>
</evidence>
<evidence type="ECO:0000256" key="10">
    <source>
        <dbReference type="ARBA" id="ARBA00023180"/>
    </source>
</evidence>
<feature type="transmembrane region" description="Helical" evidence="13">
    <location>
        <begin position="475"/>
        <end position="499"/>
    </location>
</feature>
<evidence type="ECO:0000256" key="12">
    <source>
        <dbReference type="SAM" id="MobiDB-lite"/>
    </source>
</evidence>
<dbReference type="EC" id="2.4.1.16" evidence="2"/>
<feature type="coiled-coil region" evidence="11">
    <location>
        <begin position="218"/>
        <end position="249"/>
    </location>
</feature>
<dbReference type="PROSITE" id="PS50255">
    <property type="entry name" value="CYTOCHROME_B5_2"/>
    <property type="match status" value="1"/>
</dbReference>
<feature type="transmembrane region" description="Helical" evidence="13">
    <location>
        <begin position="720"/>
        <end position="745"/>
    </location>
</feature>
<keyword evidence="6" id="KW-0479">Metal-binding</keyword>
<keyword evidence="3" id="KW-0349">Heme</keyword>
<dbReference type="PROSITE" id="PS00191">
    <property type="entry name" value="CYTOCHROME_B5_1"/>
    <property type="match status" value="1"/>
</dbReference>
<keyword evidence="16" id="KW-1185">Reference proteome</keyword>
<feature type="domain" description="Cytochrome b5 heme-binding" evidence="14">
    <location>
        <begin position="503"/>
        <end position="555"/>
    </location>
</feature>
<keyword evidence="5 13" id="KW-0812">Transmembrane</keyword>
<evidence type="ECO:0000256" key="7">
    <source>
        <dbReference type="ARBA" id="ARBA00022989"/>
    </source>
</evidence>
<name>A0ABD3QCU4_9STRA</name>
<dbReference type="PANTHER" id="PTHR22914:SF41">
    <property type="entry name" value="CHITIN SYNTHASE 7"/>
    <property type="match status" value="1"/>
</dbReference>
<dbReference type="GO" id="GO:0005886">
    <property type="term" value="C:plasma membrane"/>
    <property type="evidence" value="ECO:0007669"/>
    <property type="project" value="UniProtKB-SubCell"/>
</dbReference>
<dbReference type="InterPro" id="IPR018506">
    <property type="entry name" value="Cyt_B5_heme-BS"/>
</dbReference>
<proteinExistence type="predicted"/>
<dbReference type="InterPro" id="IPR036400">
    <property type="entry name" value="Cyt_B5-like_heme/steroid_sf"/>
</dbReference>
<dbReference type="SMART" id="SM01117">
    <property type="entry name" value="Cyt-b5"/>
    <property type="match status" value="2"/>
</dbReference>
<evidence type="ECO:0000256" key="2">
    <source>
        <dbReference type="ARBA" id="ARBA00012543"/>
    </source>
</evidence>
<evidence type="ECO:0000259" key="14">
    <source>
        <dbReference type="PROSITE" id="PS50255"/>
    </source>
</evidence>
<keyword evidence="4" id="KW-0328">Glycosyltransferase</keyword>
<protein>
    <recommendedName>
        <fullName evidence="2">chitin synthase</fullName>
        <ecNumber evidence="2">2.4.1.16</ecNumber>
    </recommendedName>
</protein>
<dbReference type="Pfam" id="PF03142">
    <property type="entry name" value="Chitin_synth_2"/>
    <property type="match status" value="1"/>
</dbReference>
<keyword evidence="9 13" id="KW-0472">Membrane</keyword>
<keyword evidence="4" id="KW-0808">Transferase</keyword>
<dbReference type="SUPFAM" id="SSF53448">
    <property type="entry name" value="Nucleotide-diphospho-sugar transferases"/>
    <property type="match status" value="1"/>
</dbReference>
<organism evidence="15 16">
    <name type="scientific">Cyclotella atomus</name>
    <dbReference type="NCBI Taxonomy" id="382360"/>
    <lineage>
        <taxon>Eukaryota</taxon>
        <taxon>Sar</taxon>
        <taxon>Stramenopiles</taxon>
        <taxon>Ochrophyta</taxon>
        <taxon>Bacillariophyta</taxon>
        <taxon>Coscinodiscophyceae</taxon>
        <taxon>Thalassiosirophycidae</taxon>
        <taxon>Stephanodiscales</taxon>
        <taxon>Stephanodiscaceae</taxon>
        <taxon>Cyclotella</taxon>
    </lineage>
</organism>
<feature type="region of interest" description="Disordered" evidence="12">
    <location>
        <begin position="159"/>
        <end position="198"/>
    </location>
</feature>
<feature type="compositionally biased region" description="Polar residues" evidence="12">
    <location>
        <begin position="1239"/>
        <end position="1250"/>
    </location>
</feature>
<comment type="subcellular location">
    <subcellularLocation>
        <location evidence="1">Cell membrane</location>
        <topology evidence="1">Multi-pass membrane protein</topology>
    </subcellularLocation>
</comment>
<keyword evidence="10" id="KW-0325">Glycoprotein</keyword>
<dbReference type="EMBL" id="JALLPJ020000227">
    <property type="protein sequence ID" value="KAL3798203.1"/>
    <property type="molecule type" value="Genomic_DNA"/>
</dbReference>
<dbReference type="Pfam" id="PF00173">
    <property type="entry name" value="Cyt-b5"/>
    <property type="match status" value="1"/>
</dbReference>
<feature type="transmembrane region" description="Helical" evidence="13">
    <location>
        <begin position="421"/>
        <end position="442"/>
    </location>
</feature>
<dbReference type="PANTHER" id="PTHR22914">
    <property type="entry name" value="CHITIN SYNTHASE"/>
    <property type="match status" value="1"/>
</dbReference>
<feature type="region of interest" description="Disordered" evidence="12">
    <location>
        <begin position="1300"/>
        <end position="1328"/>
    </location>
</feature>
<gene>
    <name evidence="15" type="ORF">ACHAWO_003408</name>
</gene>
<feature type="transmembrane region" description="Helical" evidence="13">
    <location>
        <begin position="1117"/>
        <end position="1138"/>
    </location>
</feature>
<feature type="transmembrane region" description="Helical" evidence="13">
    <location>
        <begin position="1172"/>
        <end position="1196"/>
    </location>
</feature>
<evidence type="ECO:0000256" key="6">
    <source>
        <dbReference type="ARBA" id="ARBA00022723"/>
    </source>
</evidence>
<evidence type="ECO:0000256" key="5">
    <source>
        <dbReference type="ARBA" id="ARBA00022692"/>
    </source>
</evidence>
<dbReference type="Gene3D" id="3.90.550.10">
    <property type="entry name" value="Spore Coat Polysaccharide Biosynthesis Protein SpsA, Chain A"/>
    <property type="match status" value="1"/>
</dbReference>
<dbReference type="GO" id="GO:0004100">
    <property type="term" value="F:chitin synthase activity"/>
    <property type="evidence" value="ECO:0007669"/>
    <property type="project" value="UniProtKB-EC"/>
</dbReference>
<dbReference type="Gene3D" id="3.10.120.10">
    <property type="entry name" value="Cytochrome b5-like heme/steroid binding domain"/>
    <property type="match status" value="1"/>
</dbReference>
<accession>A0ABD3QCU4</accession>
<evidence type="ECO:0000256" key="4">
    <source>
        <dbReference type="ARBA" id="ARBA00022676"/>
    </source>
</evidence>
<dbReference type="GO" id="GO:0046872">
    <property type="term" value="F:metal ion binding"/>
    <property type="evidence" value="ECO:0007669"/>
    <property type="project" value="UniProtKB-KW"/>
</dbReference>
<feature type="region of interest" description="Disordered" evidence="12">
    <location>
        <begin position="59"/>
        <end position="85"/>
    </location>
</feature>
<evidence type="ECO:0000256" key="11">
    <source>
        <dbReference type="SAM" id="Coils"/>
    </source>
</evidence>
<evidence type="ECO:0000313" key="16">
    <source>
        <dbReference type="Proteomes" id="UP001530400"/>
    </source>
</evidence>
<sequence>MNIDQLFGKDICNWGYVDTPEQADRKELQCDSREQELISGQTEQRHIESYSQISQALASANQTKQSQQQHRRSSSPRQEELPAAKAVTFSASTVSKSTVNITGEYTANNSMPHQNMYTNNYSEEEDADDVLPPISPTYAVRASPNASTVQADNLSPLPSLHIPSNNGGGAAAARQRTETLESELTSDSSTVGNDSTSGFSKKMLVKLMREQINLVRDLTNAQIANKKELERVREEKERLEMEKRERDAAIKGAANGMNGVANDVNGAGGGVDGVDGGGHNQESNQQQLKQLYQKTYTNKSTKLNLPQNIQRDASDARSVSSKSLMDRFRDLRQPRQHTHMYPRQHPDNKYYAHRSPAFSGDTYNNGTINNGDPSMASTINMPSQIHLGQDTHPSNNRDKIQITPIPERNVVPPPKKTCFTAFWMFYSHLVTLFIPDVLLCCIGRHVKFVKGMSESQKDEVRKAKKEAKQAWREKVGIFVFMLLCSCAFIGVSGVIPVLLCRETTVFTMDEIQARDRTEDWTVIFGTIYDIAEYIPLHPGGNVILDALATDSSKVFPRRPLGRLPDSCMNPNAELTTEAACNDFDEVDKLVNLHCHTNIVGFSGIARAFGEYERGIFAHRPSNLKYDVYTDWIMIYNRIYNVTSYIEGIKDPITGKLDPDSENAYLNEDLTSLIVNKRGEDATAVYEALYKDDVALSCLDDLFYIGVMDEPPDMVCQILNYTMYSIMILIAVVLAVQCLCSLIYLFRRKRTILRDDTRSKIIVMVPCYNEGDKELRKTIDSVMDSSYPDDNKVLLVVADGNITGKGEKKSTPETLSKILGYTMSSGDRTYKCKSIGDLTENRAKLYCGTMRDCGKELKYIVIVKTGTAAEKGSPRAGNRGKRDSQLLFTGLLNRFHHGRKLNDLDVAMKNALDSMQVPLDEVRYLMAIDADTRIERDSISHMAYSMNKNDHILALCGETKVENKSQSWVTMIQVFEYYTNHHMKKAFESVFGCVTCLPGCFTMYRLYSDDGRPLLSCDDVYQRYATNNVKTLHDKNLYHLGEDRMLTTLLLRYFPDMRLSFVPEAHCYTIVPHTFKILLSQRRRWINSTFHNMLELVRVNTMCGVCCFSMKTIVVLDLIATLILPASLIYVGYIVYITFWMGEPLSLLMLVVWGIVVGVQVIVFLFRSRWDYWWWFFVFIFLGVPVFYFVLPIYSFWHMDDFSWGATRQVDGKASMVSKSRDETECESPGFEVTADDYHQQTNPRAAARQSQVKKPRPSGPVDVDEDMRKYSTIANQNHHSYPIDTDDITMDDFSHEMVLNKKQTDYDPNKYRSAEEAKQARRMRRGEC</sequence>
<dbReference type="Proteomes" id="UP001530400">
    <property type="component" value="Unassembled WGS sequence"/>
</dbReference>
<dbReference type="InterPro" id="IPR004835">
    <property type="entry name" value="Chitin_synth"/>
</dbReference>
<evidence type="ECO:0000256" key="8">
    <source>
        <dbReference type="ARBA" id="ARBA00023004"/>
    </source>
</evidence>
<reference evidence="15 16" key="1">
    <citation type="submission" date="2024-10" db="EMBL/GenBank/DDBJ databases">
        <title>Updated reference genomes for cyclostephanoid diatoms.</title>
        <authorList>
            <person name="Roberts W.R."/>
            <person name="Alverson A.J."/>
        </authorList>
    </citation>
    <scope>NUCLEOTIDE SEQUENCE [LARGE SCALE GENOMIC DNA]</scope>
    <source>
        <strain evidence="15 16">AJA010-31</strain>
    </source>
</reference>
<dbReference type="CDD" id="cd04190">
    <property type="entry name" value="Chitin_synth_C"/>
    <property type="match status" value="1"/>
</dbReference>
<feature type="region of interest" description="Disordered" evidence="12">
    <location>
        <begin position="1236"/>
        <end position="1264"/>
    </location>
</feature>
<evidence type="ECO:0000313" key="15">
    <source>
        <dbReference type="EMBL" id="KAL3798203.1"/>
    </source>
</evidence>
<dbReference type="InterPro" id="IPR029044">
    <property type="entry name" value="Nucleotide-diphossugar_trans"/>
</dbReference>
<dbReference type="InterPro" id="IPR001199">
    <property type="entry name" value="Cyt_B5-like_heme/steroid-bd"/>
</dbReference>
<keyword evidence="11" id="KW-0175">Coiled coil</keyword>
<evidence type="ECO:0000256" key="13">
    <source>
        <dbReference type="SAM" id="Phobius"/>
    </source>
</evidence>
<keyword evidence="7 13" id="KW-1133">Transmembrane helix</keyword>
<keyword evidence="8" id="KW-0408">Iron</keyword>
<dbReference type="SUPFAM" id="SSF55856">
    <property type="entry name" value="Cytochrome b5-like heme/steroid binding domain"/>
    <property type="match status" value="1"/>
</dbReference>
<evidence type="ECO:0000256" key="3">
    <source>
        <dbReference type="ARBA" id="ARBA00022617"/>
    </source>
</evidence>
<evidence type="ECO:0000256" key="1">
    <source>
        <dbReference type="ARBA" id="ARBA00004651"/>
    </source>
</evidence>
<feature type="transmembrane region" description="Helical" evidence="13">
    <location>
        <begin position="1144"/>
        <end position="1165"/>
    </location>
</feature>